<keyword evidence="2" id="KW-1185">Reference proteome</keyword>
<proteinExistence type="predicted"/>
<accession>A0ACB5T5K1</accession>
<sequence>MKFDDIDDVIDNTRQNTNNNEYATSLPENNTYTATPTEGSPSGPSSSNVPPVSIKKELRSMASSESCKSSLSSPNSVDIASDTSPLSDVISPSLRLSHTSTSSSTTVKTPSGKIGKPKKDRSSHNIIEKKYRTNINAKILELRDAVPTLRAVNESERISLDELEGLTPAVKLNKASILSKATEYIKHLEAKNMALINEVMALRSAMNMNMNMGMNPMMQPPPPPHSGMIQPRIVRMGPPMMGQVPIQQRPIQMPNGQYMMQSNPAGMMPQQQQQQQPQPQPQSQQFQQQQQQPQQQQQFNQMPAESSEFMQNQNQYSSEQQPQQQQQYQQPQPQQQQSSQYQSPQMANNGNMPLSNKLLMAGMTTVVGTQLLNGGEYDNGNGFKGLSFLPLQQLFPILFSSGSNGVPYASSVFLMFKMTLFFGGLFLLGQPYLMSWLGSLNDETDPKKKSKSVTSSINGSAAGKTKVKVKDEDSVDSWQLVSEFVHLIGVKTGLVQQELNEKLTGISEFNKRFQKLVIDRVQNFNSASNNSFKFNNSINNSNTTDNNKDSIWKQFIRLFIVMFTIDERLIDSLKSDDVIQFQFNRLILTKLVYMKLGPILGGALLLQRLIDSLMLSVVKTVNTLHLDGSSSSKKNLEVDQ</sequence>
<dbReference type="Proteomes" id="UP001165064">
    <property type="component" value="Unassembled WGS sequence"/>
</dbReference>
<evidence type="ECO:0000313" key="2">
    <source>
        <dbReference type="Proteomes" id="UP001165064"/>
    </source>
</evidence>
<organism evidence="1 2">
    <name type="scientific">Ambrosiozyma monospora</name>
    <name type="common">Yeast</name>
    <name type="synonym">Endomycopsis monosporus</name>
    <dbReference type="NCBI Taxonomy" id="43982"/>
    <lineage>
        <taxon>Eukaryota</taxon>
        <taxon>Fungi</taxon>
        <taxon>Dikarya</taxon>
        <taxon>Ascomycota</taxon>
        <taxon>Saccharomycotina</taxon>
        <taxon>Pichiomycetes</taxon>
        <taxon>Pichiales</taxon>
        <taxon>Pichiaceae</taxon>
        <taxon>Ambrosiozyma</taxon>
    </lineage>
</organism>
<dbReference type="EMBL" id="BSXS01003597">
    <property type="protein sequence ID" value="GME81585.1"/>
    <property type="molecule type" value="Genomic_DNA"/>
</dbReference>
<protein>
    <submittedName>
        <fullName evidence="1">Unnamed protein product</fullName>
    </submittedName>
</protein>
<comment type="caution">
    <text evidence="1">The sequence shown here is derived from an EMBL/GenBank/DDBJ whole genome shotgun (WGS) entry which is preliminary data.</text>
</comment>
<reference evidence="1" key="1">
    <citation type="submission" date="2023-04" db="EMBL/GenBank/DDBJ databases">
        <title>Ambrosiozyma monospora NBRC 10751.</title>
        <authorList>
            <person name="Ichikawa N."/>
            <person name="Sato H."/>
            <person name="Tonouchi N."/>
        </authorList>
    </citation>
    <scope>NUCLEOTIDE SEQUENCE</scope>
    <source>
        <strain evidence="1">NBRC 10751</strain>
    </source>
</reference>
<gene>
    <name evidence="1" type="ORF">Amon02_000503500</name>
</gene>
<name>A0ACB5T5K1_AMBMO</name>
<evidence type="ECO:0000313" key="1">
    <source>
        <dbReference type="EMBL" id="GME81585.1"/>
    </source>
</evidence>